<dbReference type="AlphaFoldDB" id="A0A252AXQ0"/>
<reference evidence="9" key="1">
    <citation type="submission" date="2014-06" db="EMBL/GenBank/DDBJ databases">
        <authorList>
            <person name="Winans N.J."/>
            <person name="Newell P.D."/>
            <person name="Douglas A.E."/>
        </authorList>
    </citation>
    <scope>NUCLEOTIDE SEQUENCE [LARGE SCALE GENOMIC DNA]</scope>
</reference>
<organism evidence="8 9">
    <name type="scientific">Acetobacter indonesiensis</name>
    <dbReference type="NCBI Taxonomy" id="104101"/>
    <lineage>
        <taxon>Bacteria</taxon>
        <taxon>Pseudomonadati</taxon>
        <taxon>Pseudomonadota</taxon>
        <taxon>Alphaproteobacteria</taxon>
        <taxon>Acetobacterales</taxon>
        <taxon>Acetobacteraceae</taxon>
        <taxon>Acetobacter</taxon>
    </lineage>
</organism>
<dbReference type="Proteomes" id="UP000321104">
    <property type="component" value="Unassembled WGS sequence"/>
</dbReference>
<evidence type="ECO:0000256" key="2">
    <source>
        <dbReference type="ARBA" id="ARBA00008441"/>
    </source>
</evidence>
<feature type="region of interest" description="Disordered" evidence="5">
    <location>
        <begin position="138"/>
        <end position="169"/>
    </location>
</feature>
<keyword evidence="3 6" id="KW-0732">Signal</keyword>
<dbReference type="Proteomes" id="UP000194641">
    <property type="component" value="Unassembled WGS sequence"/>
</dbReference>
<dbReference type="PANTHER" id="PTHR38102:SF1">
    <property type="entry name" value="PERIPLASMIC CHAPERONE SPY"/>
    <property type="match status" value="1"/>
</dbReference>
<evidence type="ECO:0000313" key="8">
    <source>
        <dbReference type="EMBL" id="OUI96330.1"/>
    </source>
</evidence>
<dbReference type="InterPro" id="IPR012899">
    <property type="entry name" value="LTXXQ"/>
</dbReference>
<comment type="subcellular location">
    <subcellularLocation>
        <location evidence="1">Periplasm</location>
    </subcellularLocation>
</comment>
<protein>
    <recommendedName>
        <fullName evidence="11">Periplasmic heavy metal sensor</fullName>
    </recommendedName>
</protein>
<keyword evidence="4" id="KW-0574">Periplasm</keyword>
<reference evidence="7 10" key="3">
    <citation type="submission" date="2019-07" db="EMBL/GenBank/DDBJ databases">
        <title>Whole genome shotgun sequence of Acetobacter indonesiensis NBRC 16471.</title>
        <authorList>
            <person name="Hosoyama A."/>
            <person name="Uohara A."/>
            <person name="Ohji S."/>
            <person name="Ichikawa N."/>
        </authorList>
    </citation>
    <scope>NUCLEOTIDE SEQUENCE [LARGE SCALE GENOMIC DNA]</scope>
    <source>
        <strain evidence="7 10">NBRC 16471</strain>
    </source>
</reference>
<dbReference type="GO" id="GO:0051082">
    <property type="term" value="F:unfolded protein binding"/>
    <property type="evidence" value="ECO:0007669"/>
    <property type="project" value="TreeGrafter"/>
</dbReference>
<dbReference type="EMBL" id="JOPA01000004">
    <property type="protein sequence ID" value="OUI96330.1"/>
    <property type="molecule type" value="Genomic_DNA"/>
</dbReference>
<dbReference type="PANTHER" id="PTHR38102">
    <property type="entry name" value="PERIPLASMIC CHAPERONE SPY"/>
    <property type="match status" value="1"/>
</dbReference>
<dbReference type="RefSeq" id="WP_048846003.1">
    <property type="nucleotide sequence ID" value="NZ_BAMW01000026.1"/>
</dbReference>
<evidence type="ECO:0000256" key="4">
    <source>
        <dbReference type="ARBA" id="ARBA00022764"/>
    </source>
</evidence>
<sequence>MKKALLATALTFGLFTAAGSVARADDTPTPPPPPPHHGMCHPHGHILSLDGIKLTSEQKKKIKAIMEANRPDFKGDMEQEHSIHEQIRTLLTTPGTVDTAQLNTLTQQLATLHTQRETAHLQKEVQIHDVLTKKQLAQIAEQKEDAHCPPPPPPPGDGAPPPPPPPADK</sequence>
<dbReference type="Pfam" id="PF13801">
    <property type="entry name" value="Metal_resist"/>
    <property type="match status" value="1"/>
</dbReference>
<gene>
    <name evidence="7" type="ORF">AIN02nite_15940</name>
    <name evidence="8" type="ORF">HK17_11955</name>
</gene>
<evidence type="ECO:0000256" key="3">
    <source>
        <dbReference type="ARBA" id="ARBA00022729"/>
    </source>
</evidence>
<feature type="signal peptide" evidence="6">
    <location>
        <begin position="1"/>
        <end position="24"/>
    </location>
</feature>
<dbReference type="InterPro" id="IPR052211">
    <property type="entry name" value="Cpx_auxiliary_protein"/>
</dbReference>
<dbReference type="CDD" id="cd09916">
    <property type="entry name" value="CpxP_like"/>
    <property type="match status" value="1"/>
</dbReference>
<feature type="compositionally biased region" description="Pro residues" evidence="5">
    <location>
        <begin position="148"/>
        <end position="169"/>
    </location>
</feature>
<evidence type="ECO:0000313" key="9">
    <source>
        <dbReference type="Proteomes" id="UP000194641"/>
    </source>
</evidence>
<comment type="similarity">
    <text evidence="2">Belongs to the CpxP/Spy family.</text>
</comment>
<evidence type="ECO:0000313" key="10">
    <source>
        <dbReference type="Proteomes" id="UP000321104"/>
    </source>
</evidence>
<name>A0A252AXQ0_9PROT</name>
<evidence type="ECO:0000256" key="6">
    <source>
        <dbReference type="SAM" id="SignalP"/>
    </source>
</evidence>
<comment type="caution">
    <text evidence="8">The sequence shown here is derived from an EMBL/GenBank/DDBJ whole genome shotgun (WGS) entry which is preliminary data.</text>
</comment>
<evidence type="ECO:0000256" key="5">
    <source>
        <dbReference type="SAM" id="MobiDB-lite"/>
    </source>
</evidence>
<evidence type="ECO:0000313" key="7">
    <source>
        <dbReference type="EMBL" id="GEN03569.1"/>
    </source>
</evidence>
<dbReference type="Gene3D" id="1.20.120.1490">
    <property type="match status" value="1"/>
</dbReference>
<evidence type="ECO:0000256" key="1">
    <source>
        <dbReference type="ARBA" id="ARBA00004418"/>
    </source>
</evidence>
<dbReference type="EMBL" id="BJXQ01000007">
    <property type="protein sequence ID" value="GEN03569.1"/>
    <property type="molecule type" value="Genomic_DNA"/>
</dbReference>
<dbReference type="InterPro" id="IPR025961">
    <property type="entry name" value="Metal_resist"/>
</dbReference>
<reference evidence="8" key="2">
    <citation type="submission" date="2014-06" db="EMBL/GenBank/DDBJ databases">
        <authorList>
            <person name="Ju J."/>
            <person name="Zhang J."/>
        </authorList>
    </citation>
    <scope>NUCLEOTIDE SEQUENCE [LARGE SCALE GENOMIC DNA]</scope>
    <source>
        <strain evidence="8">DmL_051</strain>
    </source>
</reference>
<dbReference type="GO" id="GO:0030288">
    <property type="term" value="C:outer membrane-bounded periplasmic space"/>
    <property type="evidence" value="ECO:0007669"/>
    <property type="project" value="TreeGrafter"/>
</dbReference>
<accession>A0A252AXQ0</accession>
<feature type="chain" id="PRO_5041533019" description="Periplasmic heavy metal sensor" evidence="6">
    <location>
        <begin position="25"/>
        <end position="169"/>
    </location>
</feature>
<evidence type="ECO:0008006" key="11">
    <source>
        <dbReference type="Google" id="ProtNLM"/>
    </source>
</evidence>
<proteinExistence type="inferred from homology"/>